<dbReference type="EMBL" id="LGRX02000114">
    <property type="protein sequence ID" value="KAK3289525.1"/>
    <property type="molecule type" value="Genomic_DNA"/>
</dbReference>
<keyword evidence="3" id="KW-1185">Reference proteome</keyword>
<organism evidence="2 3">
    <name type="scientific">Cymbomonas tetramitiformis</name>
    <dbReference type="NCBI Taxonomy" id="36881"/>
    <lineage>
        <taxon>Eukaryota</taxon>
        <taxon>Viridiplantae</taxon>
        <taxon>Chlorophyta</taxon>
        <taxon>Pyramimonadophyceae</taxon>
        <taxon>Pyramimonadales</taxon>
        <taxon>Pyramimonadaceae</taxon>
        <taxon>Cymbomonas</taxon>
    </lineage>
</organism>
<comment type="caution">
    <text evidence="2">The sequence shown here is derived from an EMBL/GenBank/DDBJ whole genome shotgun (WGS) entry which is preliminary data.</text>
</comment>
<protein>
    <submittedName>
        <fullName evidence="2">Uncharacterized protein</fullName>
    </submittedName>
</protein>
<accession>A0AAE0H3W1</accession>
<dbReference type="Proteomes" id="UP001190700">
    <property type="component" value="Unassembled WGS sequence"/>
</dbReference>
<evidence type="ECO:0000313" key="3">
    <source>
        <dbReference type="Proteomes" id="UP001190700"/>
    </source>
</evidence>
<dbReference type="AlphaFoldDB" id="A0AAE0H3W1"/>
<proteinExistence type="predicted"/>
<sequence length="114" mass="13250">MCLTFSQSSKELLCQCRHHQRRCTLFQGEEETAEEEMAEEETAEEEMAEEEMAEEEMAEVDMAEEVMEVEVMYQLLLVQSSAASTSLACNRRGMLTYCRHDTVHDVPVEMQRKF</sequence>
<gene>
    <name evidence="2" type="ORF">CYMTET_3058</name>
</gene>
<evidence type="ECO:0000313" key="2">
    <source>
        <dbReference type="EMBL" id="KAK3289525.1"/>
    </source>
</evidence>
<name>A0AAE0H3W1_9CHLO</name>
<evidence type="ECO:0000256" key="1">
    <source>
        <dbReference type="SAM" id="MobiDB-lite"/>
    </source>
</evidence>
<reference evidence="2 3" key="1">
    <citation type="journal article" date="2015" name="Genome Biol. Evol.">
        <title>Comparative Genomics of a Bacterivorous Green Alga Reveals Evolutionary Causalities and Consequences of Phago-Mixotrophic Mode of Nutrition.</title>
        <authorList>
            <person name="Burns J.A."/>
            <person name="Paasch A."/>
            <person name="Narechania A."/>
            <person name="Kim E."/>
        </authorList>
    </citation>
    <scope>NUCLEOTIDE SEQUENCE [LARGE SCALE GENOMIC DNA]</scope>
    <source>
        <strain evidence="2 3">PLY_AMNH</strain>
    </source>
</reference>
<feature type="region of interest" description="Disordered" evidence="1">
    <location>
        <begin position="30"/>
        <end position="57"/>
    </location>
</feature>